<feature type="non-terminal residue" evidence="1">
    <location>
        <position position="1"/>
    </location>
</feature>
<reference evidence="1 2" key="1">
    <citation type="submission" date="2017-11" db="EMBL/GenBank/DDBJ databases">
        <title>De-novo sequencing of pomegranate (Punica granatum L.) genome.</title>
        <authorList>
            <person name="Akparov Z."/>
            <person name="Amiraslanov A."/>
            <person name="Hajiyeva S."/>
            <person name="Abbasov M."/>
            <person name="Kaur K."/>
            <person name="Hamwieh A."/>
            <person name="Solovyev V."/>
            <person name="Salamov A."/>
            <person name="Braich B."/>
            <person name="Kosarev P."/>
            <person name="Mahmoud A."/>
            <person name="Hajiyev E."/>
            <person name="Babayeva S."/>
            <person name="Izzatullayeva V."/>
            <person name="Mammadov A."/>
            <person name="Mammadov A."/>
            <person name="Sharifova S."/>
            <person name="Ojaghi J."/>
            <person name="Eynullazada K."/>
            <person name="Bayramov B."/>
            <person name="Abdulazimova A."/>
            <person name="Shahmuradov I."/>
        </authorList>
    </citation>
    <scope>NUCLEOTIDE SEQUENCE [LARGE SCALE GENOMIC DNA]</scope>
    <source>
        <strain evidence="2">cv. AG2017</strain>
        <tissue evidence="1">Leaf</tissue>
    </source>
</reference>
<proteinExistence type="predicted"/>
<protein>
    <submittedName>
        <fullName evidence="1">Uncharacterized protein</fullName>
    </submittedName>
</protein>
<name>A0A2I0HG66_PUNGR</name>
<comment type="caution">
    <text evidence="1">The sequence shown here is derived from an EMBL/GenBank/DDBJ whole genome shotgun (WGS) entry which is preliminary data.</text>
</comment>
<feature type="non-terminal residue" evidence="1">
    <location>
        <position position="79"/>
    </location>
</feature>
<evidence type="ECO:0000313" key="1">
    <source>
        <dbReference type="EMBL" id="PKI26383.1"/>
    </source>
</evidence>
<sequence>DVGGAQRRSVTLVTDAGVLGNRRWLRSVTDASDARGLRSVTLGDGRRLRSVTLGVGRGLRSVTLGDGRGLRSLTLGDGR</sequence>
<dbReference type="AlphaFoldDB" id="A0A2I0HG66"/>
<dbReference type="EMBL" id="PGOL01030387">
    <property type="protein sequence ID" value="PKI26383.1"/>
    <property type="molecule type" value="Genomic_DNA"/>
</dbReference>
<dbReference type="Proteomes" id="UP000233551">
    <property type="component" value="Unassembled WGS sequence"/>
</dbReference>
<organism evidence="1 2">
    <name type="scientific">Punica granatum</name>
    <name type="common">Pomegranate</name>
    <dbReference type="NCBI Taxonomy" id="22663"/>
    <lineage>
        <taxon>Eukaryota</taxon>
        <taxon>Viridiplantae</taxon>
        <taxon>Streptophyta</taxon>
        <taxon>Embryophyta</taxon>
        <taxon>Tracheophyta</taxon>
        <taxon>Spermatophyta</taxon>
        <taxon>Magnoliopsida</taxon>
        <taxon>eudicotyledons</taxon>
        <taxon>Gunneridae</taxon>
        <taxon>Pentapetalae</taxon>
        <taxon>rosids</taxon>
        <taxon>malvids</taxon>
        <taxon>Myrtales</taxon>
        <taxon>Lythraceae</taxon>
        <taxon>Punica</taxon>
    </lineage>
</organism>
<accession>A0A2I0HG66</accession>
<evidence type="ECO:0000313" key="2">
    <source>
        <dbReference type="Proteomes" id="UP000233551"/>
    </source>
</evidence>
<gene>
    <name evidence="1" type="ORF">CRG98_048928</name>
</gene>
<keyword evidence="2" id="KW-1185">Reference proteome</keyword>